<dbReference type="InterPro" id="IPR005215">
    <property type="entry name" value="Trig_fac"/>
</dbReference>
<comment type="function">
    <text evidence="11">Involved in protein export. Acts as a chaperone by maintaining the newly synthesized protein in an open conformation. Functions as a peptidyl-prolyl cis-trans isomerase.</text>
</comment>
<dbReference type="GO" id="GO:0044183">
    <property type="term" value="F:protein folding chaperone"/>
    <property type="evidence" value="ECO:0007669"/>
    <property type="project" value="TreeGrafter"/>
</dbReference>
<dbReference type="Pfam" id="PF05697">
    <property type="entry name" value="Trigger_N"/>
    <property type="match status" value="1"/>
</dbReference>
<reference evidence="15 16" key="1">
    <citation type="journal article" date="2019" name="Biochem. Eng. J.">
        <title>Metabolic engineering of the marine bacteria Neptunomonas concharum for the production of acetoin and meso-2,3-butanediol from acetate.</title>
        <authorList>
            <person name="Li W."/>
            <person name="Pu N."/>
            <person name="Liu C.-X."/>
            <person name="Yuan Q.-P."/>
            <person name="Li Z.-J."/>
        </authorList>
    </citation>
    <scope>NUCLEOTIDE SEQUENCE [LARGE SCALE GENOMIC DNA]</scope>
    <source>
        <strain evidence="15 16">JCM17730</strain>
    </source>
</reference>
<keyword evidence="11" id="KW-0963">Cytoplasm</keyword>
<accession>A0A5P1RC86</accession>
<dbReference type="Pfam" id="PF00254">
    <property type="entry name" value="FKBP_C"/>
    <property type="match status" value="1"/>
</dbReference>
<evidence type="ECO:0000313" key="15">
    <source>
        <dbReference type="EMBL" id="QEQ96875.1"/>
    </source>
</evidence>
<dbReference type="InterPro" id="IPR008881">
    <property type="entry name" value="Trigger_fac_ribosome-bd_bac"/>
</dbReference>
<evidence type="ECO:0000256" key="1">
    <source>
        <dbReference type="ARBA" id="ARBA00000971"/>
    </source>
</evidence>
<evidence type="ECO:0000256" key="11">
    <source>
        <dbReference type="HAMAP-Rule" id="MF_00303"/>
    </source>
</evidence>
<evidence type="ECO:0000256" key="2">
    <source>
        <dbReference type="ARBA" id="ARBA00005464"/>
    </source>
</evidence>
<evidence type="ECO:0000256" key="10">
    <source>
        <dbReference type="ARBA" id="ARBA00029986"/>
    </source>
</evidence>
<dbReference type="GO" id="GO:0003755">
    <property type="term" value="F:peptidyl-prolyl cis-trans isomerase activity"/>
    <property type="evidence" value="ECO:0007669"/>
    <property type="project" value="UniProtKB-UniRule"/>
</dbReference>
<keyword evidence="5 11" id="KW-0132">Cell division</keyword>
<comment type="subcellular location">
    <subcellularLocation>
        <location evidence="11">Cytoplasm</location>
    </subcellularLocation>
    <text evidence="11">About half TF is bound to the ribosome near the polypeptide exit tunnel while the other half is free in the cytoplasm.</text>
</comment>
<dbReference type="GO" id="GO:0005737">
    <property type="term" value="C:cytoplasm"/>
    <property type="evidence" value="ECO:0007669"/>
    <property type="project" value="UniProtKB-SubCell"/>
</dbReference>
<dbReference type="InterPro" id="IPR036611">
    <property type="entry name" value="Trigger_fac_ribosome-bd_sf"/>
</dbReference>
<dbReference type="Proteomes" id="UP000324760">
    <property type="component" value="Chromosome"/>
</dbReference>
<dbReference type="FunFam" id="3.10.50.40:FF:000001">
    <property type="entry name" value="Trigger factor"/>
    <property type="match status" value="1"/>
</dbReference>
<dbReference type="RefSeq" id="WP_138988250.1">
    <property type="nucleotide sequence ID" value="NZ_CP043869.1"/>
</dbReference>
<dbReference type="AlphaFoldDB" id="A0A5P1RC86"/>
<evidence type="ECO:0000256" key="13">
    <source>
        <dbReference type="RuleBase" id="RU003914"/>
    </source>
</evidence>
<comment type="domain">
    <text evidence="11">Consists of 3 domains; the N-terminus binds the ribosome, the middle domain has PPIase activity, while the C-terminus has intrinsic chaperone activity on its own.</text>
</comment>
<dbReference type="NCBIfam" id="TIGR00115">
    <property type="entry name" value="tig"/>
    <property type="match status" value="1"/>
</dbReference>
<dbReference type="EC" id="5.2.1.8" evidence="3 11"/>
<dbReference type="SUPFAM" id="SSF54534">
    <property type="entry name" value="FKBP-like"/>
    <property type="match status" value="1"/>
</dbReference>
<dbReference type="Gene3D" id="1.10.3120.10">
    <property type="entry name" value="Trigger factor, C-terminal domain"/>
    <property type="match status" value="1"/>
</dbReference>
<dbReference type="EMBL" id="CP043869">
    <property type="protein sequence ID" value="QEQ96875.1"/>
    <property type="molecule type" value="Genomic_DNA"/>
</dbReference>
<name>A0A5P1RC86_9GAMM</name>
<sequence>MQVSVETTSALERQMTITVPAERIENDVDKRVQQTARTVRLDGFRPGKVPLKVVKQRYGAGIRQDVIGEVIQQSFYEAVQQEKITPAGGPQIDLKNDKDGEDFQFTATFEVYPEIELADYSSVEIEKATSDVKDEDLEQMIETLRKQQAEWNETDSAAAEGDRVKINFEGFIDGEAFEGGKAEGHDLVLGSNSMIPGFEDGLNGAKAGDDVELNVTFPEEYHAENLKGKAAVFKVKVQSVSTPTLPELNEELFSKFGLEATDLESFKVEVRSNMEREMKNALKMKLKDQVFTKLVEINGIEVPSALVGSEIDNLRKQAVQQFGGGANIDFNMLPKEMFEDQAKRRVTVGLLVQEVIKTNDIKADDERVRTTIEEMAQTYQEPKEVIDWYYSNEDMLNQVKSLVLEDQVVDQLLASAKVTEVAVAYEEAIKPAQQQNDEA</sequence>
<organism evidence="15 16">
    <name type="scientific">Neptunomonas concharum</name>
    <dbReference type="NCBI Taxonomy" id="1031538"/>
    <lineage>
        <taxon>Bacteria</taxon>
        <taxon>Pseudomonadati</taxon>
        <taxon>Pseudomonadota</taxon>
        <taxon>Gammaproteobacteria</taxon>
        <taxon>Oceanospirillales</taxon>
        <taxon>Oceanospirillaceae</taxon>
        <taxon>Neptunomonas</taxon>
    </lineage>
</organism>
<dbReference type="SUPFAM" id="SSF102735">
    <property type="entry name" value="Trigger factor ribosome-binding domain"/>
    <property type="match status" value="1"/>
</dbReference>
<dbReference type="KEGG" id="ncu:F0U83_09155"/>
<dbReference type="InterPro" id="IPR027304">
    <property type="entry name" value="Trigger_fact/SurA_dom_sf"/>
</dbReference>
<evidence type="ECO:0000256" key="7">
    <source>
        <dbReference type="ARBA" id="ARBA00023186"/>
    </source>
</evidence>
<keyword evidence="9 11" id="KW-0131">Cell cycle</keyword>
<protein>
    <recommendedName>
        <fullName evidence="4 11">Trigger factor</fullName>
        <shortName evidence="11">TF</shortName>
        <ecNumber evidence="3 11">5.2.1.8</ecNumber>
    </recommendedName>
    <alternativeName>
        <fullName evidence="10 11">PPIase</fullName>
    </alternativeName>
</protein>
<dbReference type="GO" id="GO:0015031">
    <property type="term" value="P:protein transport"/>
    <property type="evidence" value="ECO:0007669"/>
    <property type="project" value="UniProtKB-UniRule"/>
</dbReference>
<evidence type="ECO:0000313" key="16">
    <source>
        <dbReference type="Proteomes" id="UP000324760"/>
    </source>
</evidence>
<evidence type="ECO:0000256" key="3">
    <source>
        <dbReference type="ARBA" id="ARBA00013194"/>
    </source>
</evidence>
<keyword evidence="16" id="KW-1185">Reference proteome</keyword>
<dbReference type="PROSITE" id="PS50059">
    <property type="entry name" value="FKBP_PPIASE"/>
    <property type="match status" value="1"/>
</dbReference>
<dbReference type="Gene3D" id="3.10.50.40">
    <property type="match status" value="1"/>
</dbReference>
<dbReference type="InterPro" id="IPR037041">
    <property type="entry name" value="Trigger_fac_C_sf"/>
</dbReference>
<dbReference type="GO" id="GO:0051301">
    <property type="term" value="P:cell division"/>
    <property type="evidence" value="ECO:0007669"/>
    <property type="project" value="UniProtKB-KW"/>
</dbReference>
<dbReference type="HAMAP" id="MF_00303">
    <property type="entry name" value="Trigger_factor_Tig"/>
    <property type="match status" value="1"/>
</dbReference>
<dbReference type="OrthoDB" id="9767721at2"/>
<dbReference type="Pfam" id="PF05698">
    <property type="entry name" value="Trigger_C"/>
    <property type="match status" value="1"/>
</dbReference>
<dbReference type="PIRSF" id="PIRSF003095">
    <property type="entry name" value="Trigger_factor"/>
    <property type="match status" value="1"/>
</dbReference>
<dbReference type="Gene3D" id="3.30.70.1050">
    <property type="entry name" value="Trigger factor ribosome-binding domain"/>
    <property type="match status" value="1"/>
</dbReference>
<dbReference type="PANTHER" id="PTHR30560">
    <property type="entry name" value="TRIGGER FACTOR CHAPERONE AND PEPTIDYL-PROLYL CIS/TRANS ISOMERASE"/>
    <property type="match status" value="1"/>
</dbReference>
<proteinExistence type="inferred from homology"/>
<dbReference type="GO" id="GO:0043335">
    <property type="term" value="P:protein unfolding"/>
    <property type="evidence" value="ECO:0007669"/>
    <property type="project" value="TreeGrafter"/>
</dbReference>
<evidence type="ECO:0000256" key="12">
    <source>
        <dbReference type="PROSITE-ProRule" id="PRU00277"/>
    </source>
</evidence>
<dbReference type="PANTHER" id="PTHR30560:SF3">
    <property type="entry name" value="TRIGGER FACTOR-LIKE PROTEIN TIG, CHLOROPLASTIC"/>
    <property type="match status" value="1"/>
</dbReference>
<feature type="domain" description="PPIase FKBP-type" evidence="14">
    <location>
        <begin position="161"/>
        <end position="243"/>
    </location>
</feature>
<dbReference type="InterPro" id="IPR008880">
    <property type="entry name" value="Trigger_fac_C"/>
</dbReference>
<dbReference type="GO" id="GO:0043022">
    <property type="term" value="F:ribosome binding"/>
    <property type="evidence" value="ECO:0007669"/>
    <property type="project" value="TreeGrafter"/>
</dbReference>
<comment type="catalytic activity">
    <reaction evidence="1 11 12">
        <text>[protein]-peptidylproline (omega=180) = [protein]-peptidylproline (omega=0)</text>
        <dbReference type="Rhea" id="RHEA:16237"/>
        <dbReference type="Rhea" id="RHEA-COMP:10747"/>
        <dbReference type="Rhea" id="RHEA-COMP:10748"/>
        <dbReference type="ChEBI" id="CHEBI:83833"/>
        <dbReference type="ChEBI" id="CHEBI:83834"/>
        <dbReference type="EC" id="5.2.1.8"/>
    </reaction>
</comment>
<dbReference type="InterPro" id="IPR001179">
    <property type="entry name" value="PPIase_FKBP_dom"/>
</dbReference>
<keyword evidence="6 11" id="KW-0697">Rotamase</keyword>
<evidence type="ECO:0000256" key="6">
    <source>
        <dbReference type="ARBA" id="ARBA00023110"/>
    </source>
</evidence>
<dbReference type="GO" id="GO:0051083">
    <property type="term" value="P:'de novo' cotranslational protein folding"/>
    <property type="evidence" value="ECO:0007669"/>
    <property type="project" value="TreeGrafter"/>
</dbReference>
<evidence type="ECO:0000259" key="14">
    <source>
        <dbReference type="PROSITE" id="PS50059"/>
    </source>
</evidence>
<dbReference type="SUPFAM" id="SSF109998">
    <property type="entry name" value="Triger factor/SurA peptide-binding domain-like"/>
    <property type="match status" value="1"/>
</dbReference>
<comment type="similarity">
    <text evidence="2 11 13">Belongs to the FKBP-type PPIase family. Tig subfamily.</text>
</comment>
<evidence type="ECO:0000256" key="8">
    <source>
        <dbReference type="ARBA" id="ARBA00023235"/>
    </source>
</evidence>
<evidence type="ECO:0000256" key="5">
    <source>
        <dbReference type="ARBA" id="ARBA00022618"/>
    </source>
</evidence>
<evidence type="ECO:0000256" key="9">
    <source>
        <dbReference type="ARBA" id="ARBA00023306"/>
    </source>
</evidence>
<keyword evidence="7 11" id="KW-0143">Chaperone</keyword>
<evidence type="ECO:0000256" key="4">
    <source>
        <dbReference type="ARBA" id="ARBA00016902"/>
    </source>
</evidence>
<dbReference type="InterPro" id="IPR046357">
    <property type="entry name" value="PPIase_dom_sf"/>
</dbReference>
<gene>
    <name evidence="11" type="primary">tig</name>
    <name evidence="15" type="ORF">F0U83_09155</name>
</gene>
<keyword evidence="8 11" id="KW-0413">Isomerase</keyword>